<evidence type="ECO:0000313" key="12">
    <source>
        <dbReference type="Proteomes" id="UP000314983"/>
    </source>
</evidence>
<sequence>RVILCFWLLQASFLKSSLLCILQLFPINMTSSGLLCYYCPLQDRDKSCLNVTTQCLPREHCSSSWGHYGSVHMVSAHGCVAQDLCGSYQMLMHKGVSFNVTYICCCHDQCNRPPHILVRVWFILSHCSACNLGAILVPL</sequence>
<reference evidence="11" key="3">
    <citation type="submission" date="2025-09" db="UniProtKB">
        <authorList>
            <consortium name="Ensembl"/>
        </authorList>
    </citation>
    <scope>IDENTIFICATION</scope>
</reference>
<keyword evidence="7" id="KW-0325">Glycoprotein</keyword>
<keyword evidence="5" id="KW-0472">Membrane</keyword>
<comment type="similarity">
    <text evidence="9">Belongs to the SPACA4/bouncer family.</text>
</comment>
<dbReference type="PANTHER" id="PTHR47613:SF1">
    <property type="entry name" value="SPERM ACROSOME MEMBRANE-ASSOCIATED PROTEIN 4"/>
    <property type="match status" value="1"/>
</dbReference>
<evidence type="ECO:0000256" key="9">
    <source>
        <dbReference type="ARBA" id="ARBA00029446"/>
    </source>
</evidence>
<evidence type="ECO:0000256" key="4">
    <source>
        <dbReference type="ARBA" id="ARBA00022729"/>
    </source>
</evidence>
<dbReference type="Gene3D" id="2.10.60.10">
    <property type="entry name" value="CD59"/>
    <property type="match status" value="1"/>
</dbReference>
<feature type="domain" description="UPAR/Ly6" evidence="10">
    <location>
        <begin position="33"/>
        <end position="113"/>
    </location>
</feature>
<accession>A0AAY5F288</accession>
<reference evidence="11 12" key="1">
    <citation type="submission" date="2020-05" db="EMBL/GenBank/DDBJ databases">
        <title>Electrophorus electricus (electric eel) genome, fEleEle1, primary haplotype.</title>
        <authorList>
            <person name="Myers G."/>
            <person name="Meyer A."/>
            <person name="Fedrigo O."/>
            <person name="Formenti G."/>
            <person name="Rhie A."/>
            <person name="Tracey A."/>
            <person name="Sims Y."/>
            <person name="Jarvis E.D."/>
        </authorList>
    </citation>
    <scope>NUCLEOTIDE SEQUENCE [LARGE SCALE GENOMIC DNA]</scope>
</reference>
<evidence type="ECO:0000256" key="6">
    <source>
        <dbReference type="ARBA" id="ARBA00023157"/>
    </source>
</evidence>
<dbReference type="InterPro" id="IPR045860">
    <property type="entry name" value="Snake_toxin-like_sf"/>
</dbReference>
<dbReference type="SUPFAM" id="SSF57302">
    <property type="entry name" value="Snake toxin-like"/>
    <property type="match status" value="1"/>
</dbReference>
<dbReference type="GeneTree" id="ENSGT00940000176894"/>
<dbReference type="AlphaFoldDB" id="A0AAY5F288"/>
<comment type="subcellular location">
    <subcellularLocation>
        <location evidence="1">Cell membrane</location>
        <topology evidence="1">Lipid-anchor</topology>
        <topology evidence="1">GPI-anchor</topology>
    </subcellularLocation>
</comment>
<dbReference type="Pfam" id="PF00021">
    <property type="entry name" value="UPAR_LY6"/>
    <property type="match status" value="1"/>
</dbReference>
<keyword evidence="4" id="KW-0732">Signal</keyword>
<evidence type="ECO:0000259" key="10">
    <source>
        <dbReference type="Pfam" id="PF00021"/>
    </source>
</evidence>
<evidence type="ECO:0000256" key="5">
    <source>
        <dbReference type="ARBA" id="ARBA00023136"/>
    </source>
</evidence>
<evidence type="ECO:0000256" key="2">
    <source>
        <dbReference type="ARBA" id="ARBA00022475"/>
    </source>
</evidence>
<proteinExistence type="inferred from homology"/>
<dbReference type="InterPro" id="IPR016054">
    <property type="entry name" value="LY6_UPA_recep-like"/>
</dbReference>
<reference evidence="11" key="2">
    <citation type="submission" date="2025-08" db="UniProtKB">
        <authorList>
            <consortium name="Ensembl"/>
        </authorList>
    </citation>
    <scope>IDENTIFICATION</scope>
</reference>
<evidence type="ECO:0000256" key="7">
    <source>
        <dbReference type="ARBA" id="ARBA00023180"/>
    </source>
</evidence>
<name>A0AAY5F288_ELEEL</name>
<organism evidence="11 12">
    <name type="scientific">Electrophorus electricus</name>
    <name type="common">Electric eel</name>
    <name type="synonym">Gymnotus electricus</name>
    <dbReference type="NCBI Taxonomy" id="8005"/>
    <lineage>
        <taxon>Eukaryota</taxon>
        <taxon>Metazoa</taxon>
        <taxon>Chordata</taxon>
        <taxon>Craniata</taxon>
        <taxon>Vertebrata</taxon>
        <taxon>Euteleostomi</taxon>
        <taxon>Actinopterygii</taxon>
        <taxon>Neopterygii</taxon>
        <taxon>Teleostei</taxon>
        <taxon>Ostariophysi</taxon>
        <taxon>Gymnotiformes</taxon>
        <taxon>Gymnotoidei</taxon>
        <taxon>Gymnotidae</taxon>
        <taxon>Electrophorus</taxon>
    </lineage>
</organism>
<dbReference type="Ensembl" id="ENSEEET00000062970.1">
    <property type="protein sequence ID" value="ENSEEEP00000063163.1"/>
    <property type="gene ID" value="ENSEEEG00000028945.1"/>
</dbReference>
<evidence type="ECO:0000256" key="3">
    <source>
        <dbReference type="ARBA" id="ARBA00022622"/>
    </source>
</evidence>
<dbReference type="Proteomes" id="UP000314983">
    <property type="component" value="Chromosome 4"/>
</dbReference>
<dbReference type="GO" id="GO:0098552">
    <property type="term" value="C:side of membrane"/>
    <property type="evidence" value="ECO:0007669"/>
    <property type="project" value="UniProtKB-KW"/>
</dbReference>
<dbReference type="GO" id="GO:0035036">
    <property type="term" value="P:sperm-egg recognition"/>
    <property type="evidence" value="ECO:0007669"/>
    <property type="project" value="TreeGrafter"/>
</dbReference>
<evidence type="ECO:0000313" key="11">
    <source>
        <dbReference type="Ensembl" id="ENSEEEP00000063163.1"/>
    </source>
</evidence>
<keyword evidence="6" id="KW-1015">Disulfide bond</keyword>
<keyword evidence="2" id="KW-1003">Cell membrane</keyword>
<protein>
    <recommendedName>
        <fullName evidence="10">UPAR/Ly6 domain-containing protein</fullName>
    </recommendedName>
</protein>
<dbReference type="CDD" id="cd23597">
    <property type="entry name" value="TFP_LU_ECD_Bncr"/>
    <property type="match status" value="1"/>
</dbReference>
<dbReference type="InterPro" id="IPR046354">
    <property type="entry name" value="SPACA4/Bouncer"/>
</dbReference>
<dbReference type="PANTHER" id="PTHR47613">
    <property type="entry name" value="SPERM ACROSOME MEMBRANE-ASSOCIATED PROTEIN 4"/>
    <property type="match status" value="1"/>
</dbReference>
<evidence type="ECO:0000256" key="1">
    <source>
        <dbReference type="ARBA" id="ARBA00004609"/>
    </source>
</evidence>
<keyword evidence="3" id="KW-0336">GPI-anchor</keyword>
<keyword evidence="8" id="KW-0449">Lipoprotein</keyword>
<evidence type="ECO:0000256" key="8">
    <source>
        <dbReference type="ARBA" id="ARBA00023288"/>
    </source>
</evidence>
<dbReference type="GO" id="GO:0005886">
    <property type="term" value="C:plasma membrane"/>
    <property type="evidence" value="ECO:0007669"/>
    <property type="project" value="UniProtKB-SubCell"/>
</dbReference>
<keyword evidence="12" id="KW-1185">Reference proteome</keyword>